<evidence type="ECO:0000256" key="1">
    <source>
        <dbReference type="SAM" id="MobiDB-lite"/>
    </source>
</evidence>
<name>A0A1H2Z8T0_HALVA</name>
<dbReference type="Gene3D" id="3.10.20.520">
    <property type="entry name" value="Phenylacetic acid degradation B"/>
    <property type="match status" value="2"/>
</dbReference>
<dbReference type="InterPro" id="IPR038693">
    <property type="entry name" value="PaaB_sf"/>
</dbReference>
<proteinExistence type="predicted"/>
<dbReference type="AlphaFoldDB" id="A0A1H2Z8T0"/>
<sequence length="175" mass="19555">MIWEVFRQQSPDADFVHCRDVHAPDREMAKQFSVIQHGRRKPTHALWVAPQEKITQVDPDAEGHEEVGDSAGAPWAVFRQDQPGGYHTHCGDVEADSTTEAEQAAIAAFTDDDPNSLWVVQHQYIGEVTEDDVSFGGTTNKSYRFAQTYNVNPAAEEVEASESEQIEAEKQRGEI</sequence>
<dbReference type="Proteomes" id="UP000182573">
    <property type="component" value="Unassembled WGS sequence"/>
</dbReference>
<accession>A0A1H2Z8T0</accession>
<evidence type="ECO:0000313" key="3">
    <source>
        <dbReference type="Proteomes" id="UP000182573"/>
    </source>
</evidence>
<feature type="compositionally biased region" description="Acidic residues" evidence="1">
    <location>
        <begin position="156"/>
        <end position="166"/>
    </location>
</feature>
<organism evidence="2 3">
    <name type="scientific">Haloarcula vallismortis</name>
    <name type="common">Halobacterium vallismortis</name>
    <dbReference type="NCBI Taxonomy" id="28442"/>
    <lineage>
        <taxon>Archaea</taxon>
        <taxon>Methanobacteriati</taxon>
        <taxon>Methanobacteriota</taxon>
        <taxon>Stenosarchaea group</taxon>
        <taxon>Halobacteria</taxon>
        <taxon>Halobacteriales</taxon>
        <taxon>Haloarculaceae</taxon>
        <taxon>Haloarcula</taxon>
    </lineage>
</organism>
<dbReference type="InterPro" id="IPR009359">
    <property type="entry name" value="PaaB"/>
</dbReference>
<gene>
    <name evidence="2" type="ORF">SAMN05443574_11564</name>
</gene>
<feature type="region of interest" description="Disordered" evidence="1">
    <location>
        <begin position="155"/>
        <end position="175"/>
    </location>
</feature>
<dbReference type="STRING" id="28442.SAMN05443574_11564"/>
<dbReference type="EMBL" id="FNOF01000015">
    <property type="protein sequence ID" value="SDX13751.1"/>
    <property type="molecule type" value="Genomic_DNA"/>
</dbReference>
<evidence type="ECO:0000313" key="2">
    <source>
        <dbReference type="EMBL" id="SDX13751.1"/>
    </source>
</evidence>
<reference evidence="2 3" key="1">
    <citation type="submission" date="2016-10" db="EMBL/GenBank/DDBJ databases">
        <authorList>
            <person name="de Groot N.N."/>
        </authorList>
    </citation>
    <scope>NUCLEOTIDE SEQUENCE [LARGE SCALE GENOMIC DNA]</scope>
    <source>
        <strain evidence="2 3">DSM 3756</strain>
    </source>
</reference>
<protein>
    <submittedName>
        <fullName evidence="2">Ring-1,2-phenylacetyl-CoA epoxidase subunit PaaB</fullName>
    </submittedName>
</protein>
<dbReference type="Pfam" id="PF06243">
    <property type="entry name" value="PaaB"/>
    <property type="match status" value="2"/>
</dbReference>